<organism evidence="1">
    <name type="scientific">Clostridioides difficile</name>
    <name type="common">Peptoclostridium difficile</name>
    <dbReference type="NCBI Taxonomy" id="1496"/>
    <lineage>
        <taxon>Bacteria</taxon>
        <taxon>Bacillati</taxon>
        <taxon>Bacillota</taxon>
        <taxon>Clostridia</taxon>
        <taxon>Peptostreptococcales</taxon>
        <taxon>Peptostreptococcaceae</taxon>
        <taxon>Clostridioides</taxon>
    </lineage>
</organism>
<proteinExistence type="predicted"/>
<reference evidence="1" key="1">
    <citation type="submission" date="2018-06" db="EMBL/GenBank/DDBJ databases">
        <authorList>
            <consortium name="Pathogen Informatics"/>
            <person name="Doyle S."/>
        </authorList>
    </citation>
    <scope>NUCLEOTIDE SEQUENCE</scope>
    <source>
        <strain evidence="1">NCTC13307</strain>
    </source>
</reference>
<protein>
    <submittedName>
        <fullName evidence="1">Uncharacterized protein</fullName>
    </submittedName>
</protein>
<name>A0A381KMC9_CLODI</name>
<dbReference type="AlphaFoldDB" id="A0A381KMC9"/>
<evidence type="ECO:0000313" key="1">
    <source>
        <dbReference type="EMBL" id="SUY83426.1"/>
    </source>
</evidence>
<dbReference type="EMBL" id="UFWD01000002">
    <property type="protein sequence ID" value="SUY83426.1"/>
    <property type="molecule type" value="Genomic_DNA"/>
</dbReference>
<gene>
    <name evidence="1" type="ORF">NCTC13307_04549</name>
</gene>
<accession>A0A381KMC9</accession>
<sequence length="59" mass="6951">MEFVDIGNKNFEEDEEDDLDYLAGIKTEEDDENKIENPYIIIAFGYPAKNEELFRDEIC</sequence>